<reference evidence="2 3" key="1">
    <citation type="submission" date="2024-10" db="EMBL/GenBank/DDBJ databases">
        <title>Updated reference genomes for cyclostephanoid diatoms.</title>
        <authorList>
            <person name="Roberts W.R."/>
            <person name="Alverson A.J."/>
        </authorList>
    </citation>
    <scope>NUCLEOTIDE SEQUENCE [LARGE SCALE GENOMIC DNA]</scope>
    <source>
        <strain evidence="2 3">AJA010-31</strain>
    </source>
</reference>
<sequence>MAPHDSLTIIEDEVIQSPISQSKIDSLSSHILNNLTNEEKEQAARASSYKYLVLATDPSQNPSSDLRDEHAKVTIEKYLTVEQKLHKSHPHEQWAINAQTKFKKTLEFRNEYNVDDIRLCFKGESDSELHAHLRDGLLKRYCNGASVVRGYSKEGHALLQNFPRTETAWDEEFFIKGNIFMLEKALACTERRTDGSQNKVIVMYDYSGYGLANAPPTKLVGKLLMCLRDHFPEKLQNVFVVDAPFVFRAFWAIIKHFIDPITKELVCFISGEEAKKQVLGSIIEENEASTWMFDGAKVDCEVDVKTFFKDTPFEYTYGEN</sequence>
<dbReference type="PANTHER" id="PTHR45824">
    <property type="entry name" value="GH16843P"/>
    <property type="match status" value="1"/>
</dbReference>
<dbReference type="EMBL" id="JALLPJ020000868">
    <property type="protein sequence ID" value="KAL3780945.1"/>
    <property type="molecule type" value="Genomic_DNA"/>
</dbReference>
<name>A0ABD3P3C3_9STRA</name>
<dbReference type="SUPFAM" id="SSF52087">
    <property type="entry name" value="CRAL/TRIO domain"/>
    <property type="match status" value="1"/>
</dbReference>
<dbReference type="Proteomes" id="UP001530400">
    <property type="component" value="Unassembled WGS sequence"/>
</dbReference>
<dbReference type="PANTHER" id="PTHR45824:SF29">
    <property type="entry name" value="GH16843P"/>
    <property type="match status" value="1"/>
</dbReference>
<dbReference type="Pfam" id="PF00650">
    <property type="entry name" value="CRAL_TRIO"/>
    <property type="match status" value="1"/>
</dbReference>
<dbReference type="InterPro" id="IPR001251">
    <property type="entry name" value="CRAL-TRIO_dom"/>
</dbReference>
<keyword evidence="3" id="KW-1185">Reference proteome</keyword>
<protein>
    <recommendedName>
        <fullName evidence="1">CRAL-TRIO domain-containing protein</fullName>
    </recommendedName>
</protein>
<dbReference type="InterPro" id="IPR036865">
    <property type="entry name" value="CRAL-TRIO_dom_sf"/>
</dbReference>
<evidence type="ECO:0000259" key="1">
    <source>
        <dbReference type="PROSITE" id="PS50191"/>
    </source>
</evidence>
<gene>
    <name evidence="2" type="ORF">ACHAWO_003985</name>
</gene>
<dbReference type="AlphaFoldDB" id="A0ABD3P3C3"/>
<dbReference type="PROSITE" id="PS50191">
    <property type="entry name" value="CRAL_TRIO"/>
    <property type="match status" value="1"/>
</dbReference>
<dbReference type="InterPro" id="IPR052578">
    <property type="entry name" value="PI_Transfer_CRAL-TRIO"/>
</dbReference>
<accession>A0ABD3P3C3</accession>
<dbReference type="SMART" id="SM00516">
    <property type="entry name" value="SEC14"/>
    <property type="match status" value="1"/>
</dbReference>
<organism evidence="2 3">
    <name type="scientific">Cyclotella atomus</name>
    <dbReference type="NCBI Taxonomy" id="382360"/>
    <lineage>
        <taxon>Eukaryota</taxon>
        <taxon>Sar</taxon>
        <taxon>Stramenopiles</taxon>
        <taxon>Ochrophyta</taxon>
        <taxon>Bacillariophyta</taxon>
        <taxon>Coscinodiscophyceae</taxon>
        <taxon>Thalassiosirophycidae</taxon>
        <taxon>Stephanodiscales</taxon>
        <taxon>Stephanodiscaceae</taxon>
        <taxon>Cyclotella</taxon>
    </lineage>
</organism>
<evidence type="ECO:0000313" key="2">
    <source>
        <dbReference type="EMBL" id="KAL3780945.1"/>
    </source>
</evidence>
<feature type="domain" description="CRAL-TRIO" evidence="1">
    <location>
        <begin position="134"/>
        <end position="301"/>
    </location>
</feature>
<dbReference type="CDD" id="cd00170">
    <property type="entry name" value="SEC14"/>
    <property type="match status" value="1"/>
</dbReference>
<evidence type="ECO:0000313" key="3">
    <source>
        <dbReference type="Proteomes" id="UP001530400"/>
    </source>
</evidence>
<dbReference type="Gene3D" id="3.40.525.10">
    <property type="entry name" value="CRAL-TRIO lipid binding domain"/>
    <property type="match status" value="1"/>
</dbReference>
<comment type="caution">
    <text evidence="2">The sequence shown here is derived from an EMBL/GenBank/DDBJ whole genome shotgun (WGS) entry which is preliminary data.</text>
</comment>
<proteinExistence type="predicted"/>